<evidence type="ECO:0000256" key="2">
    <source>
        <dbReference type="ARBA" id="ARBA00022448"/>
    </source>
</evidence>
<dbReference type="PROSITE" id="PS50928">
    <property type="entry name" value="ABC_TM1"/>
    <property type="match status" value="1"/>
</dbReference>
<evidence type="ECO:0000256" key="1">
    <source>
        <dbReference type="ARBA" id="ARBA00004429"/>
    </source>
</evidence>
<feature type="transmembrane region" description="Helical" evidence="8">
    <location>
        <begin position="62"/>
        <end position="83"/>
    </location>
</feature>
<dbReference type="KEGG" id="bpar:BN117_3792"/>
<proteinExistence type="inferred from homology"/>
<dbReference type="Gene3D" id="1.10.3720.10">
    <property type="entry name" value="MetI-like"/>
    <property type="match status" value="1"/>
</dbReference>
<dbReference type="Proteomes" id="UP000008035">
    <property type="component" value="Chromosome"/>
</dbReference>
<evidence type="ECO:0000313" key="10">
    <source>
        <dbReference type="EMBL" id="CCJ51125.1"/>
    </source>
</evidence>
<dbReference type="HOGENOM" id="CLU_016047_3_1_4"/>
<dbReference type="SUPFAM" id="SSF161098">
    <property type="entry name" value="MetI-like"/>
    <property type="match status" value="1"/>
</dbReference>
<dbReference type="AlphaFoldDB" id="K0MJP8"/>
<protein>
    <submittedName>
        <fullName evidence="10">Inner membrane component of binding-protein-dependent transport system</fullName>
    </submittedName>
</protein>
<feature type="transmembrane region" description="Helical" evidence="8">
    <location>
        <begin position="126"/>
        <end position="146"/>
    </location>
</feature>
<keyword evidence="5 8" id="KW-0812">Transmembrane</keyword>
<dbReference type="CDD" id="cd06261">
    <property type="entry name" value="TM_PBP2"/>
    <property type="match status" value="1"/>
</dbReference>
<dbReference type="Pfam" id="PF00528">
    <property type="entry name" value="BPD_transp_1"/>
    <property type="match status" value="1"/>
</dbReference>
<sequence length="259" mass="27672">MNLKKALSALYIVFMCSPLLIVIGAAFEPQEILRFPPHGVSLTWFGRVLQDPAFLDAATNSLIVGVLATVLSVALGLLAAYALARGSGRYRETILGLLLSPLVIPELVIGLALLQMLTLMNLATDLLTLVLVHTVICLPYTVRLLYNGVSAINESLENASLLLGASRGGTIVRVTLPLMKNSIVAAALFAFLTSFDNTVISLFLVDASTMTLPITIYNYVEFSLDPAIAALSTILILLSCVVVSIISRVSGLDNMGPRK</sequence>
<dbReference type="GO" id="GO:0055085">
    <property type="term" value="P:transmembrane transport"/>
    <property type="evidence" value="ECO:0007669"/>
    <property type="project" value="InterPro"/>
</dbReference>
<evidence type="ECO:0000256" key="4">
    <source>
        <dbReference type="ARBA" id="ARBA00022519"/>
    </source>
</evidence>
<keyword evidence="7 8" id="KW-0472">Membrane</keyword>
<feature type="transmembrane region" description="Helical" evidence="8">
    <location>
        <begin position="183"/>
        <end position="205"/>
    </location>
</feature>
<dbReference type="PANTHER" id="PTHR43357">
    <property type="entry name" value="INNER MEMBRANE ABC TRANSPORTER PERMEASE PROTEIN YDCV"/>
    <property type="match status" value="1"/>
</dbReference>
<accession>K0MJP8</accession>
<dbReference type="RefSeq" id="WP_015040454.1">
    <property type="nucleotide sequence ID" value="NC_018828.1"/>
</dbReference>
<dbReference type="GO" id="GO:0005886">
    <property type="term" value="C:plasma membrane"/>
    <property type="evidence" value="ECO:0007669"/>
    <property type="project" value="UniProtKB-SubCell"/>
</dbReference>
<keyword evidence="2 8" id="KW-0813">Transport</keyword>
<dbReference type="EMBL" id="HE965803">
    <property type="protein sequence ID" value="CCJ51125.1"/>
    <property type="molecule type" value="Genomic_DNA"/>
</dbReference>
<comment type="subcellular location">
    <subcellularLocation>
        <location evidence="1">Cell inner membrane</location>
        <topology evidence="1">Multi-pass membrane protein</topology>
    </subcellularLocation>
    <subcellularLocation>
        <location evidence="8">Cell membrane</location>
        <topology evidence="8">Multi-pass membrane protein</topology>
    </subcellularLocation>
</comment>
<comment type="similarity">
    <text evidence="8">Belongs to the binding-protein-dependent transport system permease family.</text>
</comment>
<keyword evidence="4" id="KW-0997">Cell inner membrane</keyword>
<evidence type="ECO:0000256" key="5">
    <source>
        <dbReference type="ARBA" id="ARBA00022692"/>
    </source>
</evidence>
<gene>
    <name evidence="10" type="ordered locus">BN117_3792</name>
</gene>
<evidence type="ECO:0000256" key="6">
    <source>
        <dbReference type="ARBA" id="ARBA00022989"/>
    </source>
</evidence>
<dbReference type="InterPro" id="IPR035906">
    <property type="entry name" value="MetI-like_sf"/>
</dbReference>
<feature type="domain" description="ABC transmembrane type-1" evidence="9">
    <location>
        <begin position="58"/>
        <end position="247"/>
    </location>
</feature>
<feature type="transmembrane region" description="Helical" evidence="8">
    <location>
        <begin position="7"/>
        <end position="27"/>
    </location>
</feature>
<evidence type="ECO:0000313" key="11">
    <source>
        <dbReference type="Proteomes" id="UP000008035"/>
    </source>
</evidence>
<dbReference type="InterPro" id="IPR000515">
    <property type="entry name" value="MetI-like"/>
</dbReference>
<dbReference type="PANTHER" id="PTHR43357:SF4">
    <property type="entry name" value="INNER MEMBRANE ABC TRANSPORTER PERMEASE PROTEIN YDCV"/>
    <property type="match status" value="1"/>
</dbReference>
<evidence type="ECO:0000256" key="3">
    <source>
        <dbReference type="ARBA" id="ARBA00022475"/>
    </source>
</evidence>
<evidence type="ECO:0000259" key="9">
    <source>
        <dbReference type="PROSITE" id="PS50928"/>
    </source>
</evidence>
<feature type="transmembrane region" description="Helical" evidence="8">
    <location>
        <begin position="227"/>
        <end position="249"/>
    </location>
</feature>
<keyword evidence="3" id="KW-1003">Cell membrane</keyword>
<feature type="transmembrane region" description="Helical" evidence="8">
    <location>
        <begin position="95"/>
        <end position="114"/>
    </location>
</feature>
<keyword evidence="6 8" id="KW-1133">Transmembrane helix</keyword>
<organism evidence="10 11">
    <name type="scientific">Bordetella parapertussis (strain Bpp5)</name>
    <dbReference type="NCBI Taxonomy" id="1208660"/>
    <lineage>
        <taxon>Bacteria</taxon>
        <taxon>Pseudomonadati</taxon>
        <taxon>Pseudomonadota</taxon>
        <taxon>Betaproteobacteria</taxon>
        <taxon>Burkholderiales</taxon>
        <taxon>Alcaligenaceae</taxon>
        <taxon>Bordetella</taxon>
    </lineage>
</organism>
<evidence type="ECO:0000256" key="8">
    <source>
        <dbReference type="RuleBase" id="RU363032"/>
    </source>
</evidence>
<evidence type="ECO:0000256" key="7">
    <source>
        <dbReference type="ARBA" id="ARBA00023136"/>
    </source>
</evidence>
<name>K0MJP8_BORPB</name>
<reference evidence="10 11" key="1">
    <citation type="journal article" date="2012" name="BMC Genomics">
        <title>Comparative genomics of the classical Bordetella subspecies: the evolution and exchange of virulence-associated diversity amongst closely related pathogens.</title>
        <authorList>
            <person name="Park J."/>
            <person name="Zhang Y."/>
            <person name="Buboltz A.M."/>
            <person name="Zhang X."/>
            <person name="Schuster S.C."/>
            <person name="Ahuja U."/>
            <person name="Liu M."/>
            <person name="Miller J.F."/>
            <person name="Sebaihia M."/>
            <person name="Bentley S.D."/>
            <person name="Parkhill J."/>
            <person name="Harvill E.T."/>
        </authorList>
    </citation>
    <scope>NUCLEOTIDE SEQUENCE [LARGE SCALE GENOMIC DNA]</scope>
    <source>
        <strain evidence="10 11">Bpp5</strain>
    </source>
</reference>